<evidence type="ECO:0000256" key="3">
    <source>
        <dbReference type="ARBA" id="ARBA00022630"/>
    </source>
</evidence>
<evidence type="ECO:0000259" key="6">
    <source>
        <dbReference type="Pfam" id="PF01266"/>
    </source>
</evidence>
<dbReference type="InterPro" id="IPR036188">
    <property type="entry name" value="FAD/NAD-bd_sf"/>
</dbReference>
<evidence type="ECO:0000256" key="2">
    <source>
        <dbReference type="ARBA" id="ARBA00007330"/>
    </source>
</evidence>
<dbReference type="PANTHER" id="PTHR11985:SF15">
    <property type="entry name" value="GLYCEROL-3-PHOSPHATE DEHYDROGENASE, MITOCHONDRIAL"/>
    <property type="match status" value="1"/>
</dbReference>
<dbReference type="PANTHER" id="PTHR11985">
    <property type="entry name" value="GLYCEROL-3-PHOSPHATE DEHYDROGENASE"/>
    <property type="match status" value="1"/>
</dbReference>
<comment type="caution">
    <text evidence="7">The sequence shown here is derived from an EMBL/GenBank/DDBJ whole genome shotgun (WGS) entry which is preliminary data.</text>
</comment>
<keyword evidence="8" id="KW-1185">Reference proteome</keyword>
<organism evidence="7 8">
    <name type="scientific">Dentiradicibacter hellwigii</name>
    <dbReference type="NCBI Taxonomy" id="3149053"/>
    <lineage>
        <taxon>Bacteria</taxon>
        <taxon>Pseudomonadati</taxon>
        <taxon>Pseudomonadota</taxon>
        <taxon>Betaproteobacteria</taxon>
        <taxon>Rhodocyclales</taxon>
        <taxon>Rhodocyclaceae</taxon>
        <taxon>Dentiradicibacter</taxon>
    </lineage>
</organism>
<evidence type="ECO:0000256" key="5">
    <source>
        <dbReference type="ARBA" id="ARBA00023002"/>
    </source>
</evidence>
<proteinExistence type="inferred from homology"/>
<evidence type="ECO:0000256" key="4">
    <source>
        <dbReference type="ARBA" id="ARBA00022827"/>
    </source>
</evidence>
<dbReference type="InterPro" id="IPR006076">
    <property type="entry name" value="FAD-dep_OxRdtase"/>
</dbReference>
<reference evidence="8" key="1">
    <citation type="submission" date="2024-06" db="EMBL/GenBank/DDBJ databases">
        <title>Radixoralia hellwigii gen. nov., sp nov., isolated from a root canal in the human oral cavity.</title>
        <authorList>
            <person name="Bartsch S."/>
            <person name="Wittmer A."/>
            <person name="Schulz A.-K."/>
            <person name="Neumann-Schaal M."/>
            <person name="Wolf J."/>
            <person name="Gronow S."/>
            <person name="Tennert C."/>
            <person name="Haecker G."/>
            <person name="Cieplik F."/>
            <person name="Al-Ahmad A."/>
        </authorList>
    </citation>
    <scope>NUCLEOTIDE SEQUENCE [LARGE SCALE GENOMIC DNA]</scope>
    <source>
        <strain evidence="8">Wk13</strain>
    </source>
</reference>
<evidence type="ECO:0000256" key="1">
    <source>
        <dbReference type="ARBA" id="ARBA00001974"/>
    </source>
</evidence>
<protein>
    <submittedName>
        <fullName evidence="7">FAD-dependent oxidoreductase</fullName>
    </submittedName>
</protein>
<dbReference type="Proteomes" id="UP001574673">
    <property type="component" value="Unassembled WGS sequence"/>
</dbReference>
<name>A0ABV4UDA6_9RHOO</name>
<evidence type="ECO:0000313" key="8">
    <source>
        <dbReference type="Proteomes" id="UP001574673"/>
    </source>
</evidence>
<dbReference type="EMBL" id="JBEUWX010000002">
    <property type="protein sequence ID" value="MFA9949626.1"/>
    <property type="molecule type" value="Genomic_DNA"/>
</dbReference>
<dbReference type="Pfam" id="PF01266">
    <property type="entry name" value="DAO"/>
    <property type="match status" value="1"/>
</dbReference>
<dbReference type="Gene3D" id="3.50.50.60">
    <property type="entry name" value="FAD/NAD(P)-binding domain"/>
    <property type="match status" value="1"/>
</dbReference>
<keyword evidence="3" id="KW-0285">Flavoprotein</keyword>
<dbReference type="SUPFAM" id="SSF51905">
    <property type="entry name" value="FAD/NAD(P)-binding domain"/>
    <property type="match status" value="1"/>
</dbReference>
<comment type="cofactor">
    <cofactor evidence="1">
        <name>FAD</name>
        <dbReference type="ChEBI" id="CHEBI:57692"/>
    </cofactor>
</comment>
<keyword evidence="5" id="KW-0560">Oxidoreductase</keyword>
<sequence>MTRQQQWERLQEEADFDVAILGGGVNGACLYDTLCRHRYKVLLIERGDFASGSSQSSGMMVWGGLLYLKNFDFSTVLQLSHDRDRMIAQKASWMKPTMMRLISSAKDRRAAWWLYSGLWFYWLMGVGCRHKPYIEAAFPEMAMLRPGVAQKSLCYEEAFLNESDARFVFRWIAAQRTPGQIALNYCYAHGSYATKEKRWHLELTDALSGSTHKIRAAMVVNCAGVWTDRVNAEFGIDSPFRHVLSKGVYLGLPRSGEHHSSLFFELNDQDDVITHVPWGPIALWGPTETPVQGIEEGFSTTREDIDFLLEQYALRYREPIGADDVVSVRCGIRPLVVDKSYTLDCYPLDLSRRQEIVQHHDKPWISCYGGKLTGCMHMAEMALQRIKRSVAPTGEAGNGVPDGEMHVRKTRFPCIDQPVVSPAWSVEHEQCCTLEDYLRRRTNIAQWTACGGLGKNDAYARTLRDIALEIAGGEAQRAARLFDDYRKKMMNSLSPLFTESKLPETVSRHIP</sequence>
<gene>
    <name evidence="7" type="ORF">ABCS64_04665</name>
</gene>
<feature type="domain" description="FAD dependent oxidoreductase" evidence="6">
    <location>
        <begin position="17"/>
        <end position="340"/>
    </location>
</feature>
<evidence type="ECO:0000313" key="7">
    <source>
        <dbReference type="EMBL" id="MFA9949626.1"/>
    </source>
</evidence>
<comment type="similarity">
    <text evidence="2">Belongs to the FAD-dependent glycerol-3-phosphate dehydrogenase family.</text>
</comment>
<accession>A0ABV4UDA6</accession>
<dbReference type="RefSeq" id="WP_418890739.1">
    <property type="nucleotide sequence ID" value="NZ_JBEUWX010000002.1"/>
</dbReference>
<dbReference type="Gene3D" id="3.30.9.10">
    <property type="entry name" value="D-Amino Acid Oxidase, subunit A, domain 2"/>
    <property type="match status" value="1"/>
</dbReference>
<keyword evidence="4" id="KW-0274">FAD</keyword>
<dbReference type="PRINTS" id="PR01001">
    <property type="entry name" value="FADG3PDH"/>
</dbReference>
<dbReference type="InterPro" id="IPR000447">
    <property type="entry name" value="G3P_DH_FAD-dep"/>
</dbReference>